<evidence type="ECO:0000256" key="2">
    <source>
        <dbReference type="ARBA" id="ARBA00023163"/>
    </source>
</evidence>
<reference evidence="4 5" key="1">
    <citation type="submission" date="2018-01" db="EMBL/GenBank/DDBJ databases">
        <title>Cryobacterium sp. nov., from glaciers in China.</title>
        <authorList>
            <person name="Liu Q."/>
            <person name="Xin Y.-H."/>
        </authorList>
    </citation>
    <scope>NUCLEOTIDE SEQUENCE [LARGE SCALE GENOMIC DNA]</scope>
    <source>
        <strain evidence="4 5">TMN-42</strain>
    </source>
</reference>
<dbReference type="SUPFAM" id="SSF55781">
    <property type="entry name" value="GAF domain-like"/>
    <property type="match status" value="1"/>
</dbReference>
<dbReference type="Pfam" id="PF03861">
    <property type="entry name" value="ANTAR"/>
    <property type="match status" value="1"/>
</dbReference>
<organism evidence="4 5">
    <name type="scientific">Cryobacterium zongtaii</name>
    <dbReference type="NCBI Taxonomy" id="1259217"/>
    <lineage>
        <taxon>Bacteria</taxon>
        <taxon>Bacillati</taxon>
        <taxon>Actinomycetota</taxon>
        <taxon>Actinomycetes</taxon>
        <taxon>Micrococcales</taxon>
        <taxon>Microbacteriaceae</taxon>
        <taxon>Cryobacterium</taxon>
    </lineage>
</organism>
<protein>
    <submittedName>
        <fullName evidence="4">Antitermination regulator</fullName>
    </submittedName>
</protein>
<sequence length="236" mass="25386">MTRALLTLWTRLAVLMSEVSGTPRMTGGQLASPFLELLPITGAAISVMDQDRRASLIHATDPTAARLEEMQFDLGEGPQFDAFRTASLISVPDLALTDRWPAFLRSAAELTVGAVFTFPLMLGAACTGTVTCYRTTPGALDDQAAALGTSLCRAIAGPAFRRAIVLAEHESSDDEAPIESRREIHQATGMVLGQLDINATDAFSRIRAYAFSSGYTVQEIAHAVVSRRLNFAELPE</sequence>
<name>A0A2S3ZH09_9MICO</name>
<dbReference type="Gene3D" id="1.10.10.10">
    <property type="entry name" value="Winged helix-like DNA-binding domain superfamily/Winged helix DNA-binding domain"/>
    <property type="match status" value="1"/>
</dbReference>
<dbReference type="GO" id="GO:0003723">
    <property type="term" value="F:RNA binding"/>
    <property type="evidence" value="ECO:0007669"/>
    <property type="project" value="InterPro"/>
</dbReference>
<keyword evidence="1" id="KW-0805">Transcription regulation</keyword>
<dbReference type="InterPro" id="IPR029016">
    <property type="entry name" value="GAF-like_dom_sf"/>
</dbReference>
<dbReference type="InterPro" id="IPR005561">
    <property type="entry name" value="ANTAR"/>
</dbReference>
<feature type="domain" description="ANTAR" evidence="3">
    <location>
        <begin position="164"/>
        <end position="225"/>
    </location>
</feature>
<dbReference type="Gene3D" id="3.30.450.40">
    <property type="match status" value="1"/>
</dbReference>
<dbReference type="Proteomes" id="UP000237340">
    <property type="component" value="Unassembled WGS sequence"/>
</dbReference>
<dbReference type="PROSITE" id="PS50921">
    <property type="entry name" value="ANTAR"/>
    <property type="match status" value="1"/>
</dbReference>
<dbReference type="InterPro" id="IPR012074">
    <property type="entry name" value="GAF_ANTAR"/>
</dbReference>
<dbReference type="EMBL" id="PPXD01000009">
    <property type="protein sequence ID" value="POH66629.1"/>
    <property type="molecule type" value="Genomic_DNA"/>
</dbReference>
<keyword evidence="2" id="KW-0804">Transcription</keyword>
<dbReference type="InterPro" id="IPR036388">
    <property type="entry name" value="WH-like_DNA-bd_sf"/>
</dbReference>
<evidence type="ECO:0000313" key="5">
    <source>
        <dbReference type="Proteomes" id="UP000237340"/>
    </source>
</evidence>
<evidence type="ECO:0000256" key="1">
    <source>
        <dbReference type="ARBA" id="ARBA00023015"/>
    </source>
</evidence>
<proteinExistence type="predicted"/>
<dbReference type="PIRSF" id="PIRSF036625">
    <property type="entry name" value="GAF_ANTAR"/>
    <property type="match status" value="1"/>
</dbReference>
<keyword evidence="5" id="KW-1185">Reference proteome</keyword>
<dbReference type="AlphaFoldDB" id="A0A2S3ZH09"/>
<accession>A0A2S3ZH09</accession>
<comment type="caution">
    <text evidence="4">The sequence shown here is derived from an EMBL/GenBank/DDBJ whole genome shotgun (WGS) entry which is preliminary data.</text>
</comment>
<evidence type="ECO:0000313" key="4">
    <source>
        <dbReference type="EMBL" id="POH66629.1"/>
    </source>
</evidence>
<dbReference type="SMART" id="SM01012">
    <property type="entry name" value="ANTAR"/>
    <property type="match status" value="1"/>
</dbReference>
<gene>
    <name evidence="4" type="ORF">C3B61_08745</name>
</gene>
<evidence type="ECO:0000259" key="3">
    <source>
        <dbReference type="PROSITE" id="PS50921"/>
    </source>
</evidence>